<evidence type="ECO:0000256" key="2">
    <source>
        <dbReference type="SAM" id="Phobius"/>
    </source>
</evidence>
<evidence type="ECO:0000256" key="1">
    <source>
        <dbReference type="SAM" id="MobiDB-lite"/>
    </source>
</evidence>
<dbReference type="EMBL" id="CM016552">
    <property type="protein sequence ID" value="TKW39660.1"/>
    <property type="molecule type" value="Genomic_DNA"/>
</dbReference>
<name>A0A4U6WAB0_SETVI</name>
<organism evidence="3 4">
    <name type="scientific">Setaria viridis</name>
    <name type="common">Green bristlegrass</name>
    <name type="synonym">Setaria italica subsp. viridis</name>
    <dbReference type="NCBI Taxonomy" id="4556"/>
    <lineage>
        <taxon>Eukaryota</taxon>
        <taxon>Viridiplantae</taxon>
        <taxon>Streptophyta</taxon>
        <taxon>Embryophyta</taxon>
        <taxon>Tracheophyta</taxon>
        <taxon>Spermatophyta</taxon>
        <taxon>Magnoliopsida</taxon>
        <taxon>Liliopsida</taxon>
        <taxon>Poales</taxon>
        <taxon>Poaceae</taxon>
        <taxon>PACMAD clade</taxon>
        <taxon>Panicoideae</taxon>
        <taxon>Panicodae</taxon>
        <taxon>Paniceae</taxon>
        <taxon>Cenchrinae</taxon>
        <taxon>Setaria</taxon>
    </lineage>
</organism>
<feature type="region of interest" description="Disordered" evidence="1">
    <location>
        <begin position="62"/>
        <end position="120"/>
    </location>
</feature>
<keyword evidence="2" id="KW-1133">Transmembrane helix</keyword>
<accession>A0A4U6WAB0</accession>
<keyword evidence="4" id="KW-1185">Reference proteome</keyword>
<evidence type="ECO:0000313" key="4">
    <source>
        <dbReference type="Proteomes" id="UP000298652"/>
    </source>
</evidence>
<keyword evidence="2" id="KW-0472">Membrane</keyword>
<reference evidence="3" key="1">
    <citation type="submission" date="2019-03" db="EMBL/GenBank/DDBJ databases">
        <title>WGS assembly of Setaria viridis.</title>
        <authorList>
            <person name="Huang P."/>
            <person name="Jenkins J."/>
            <person name="Grimwood J."/>
            <person name="Barry K."/>
            <person name="Healey A."/>
            <person name="Mamidi S."/>
            <person name="Sreedasyam A."/>
            <person name="Shu S."/>
            <person name="Feldman M."/>
            <person name="Wu J."/>
            <person name="Yu Y."/>
            <person name="Chen C."/>
            <person name="Johnson J."/>
            <person name="Rokhsar D."/>
            <person name="Baxter I."/>
            <person name="Schmutz J."/>
            <person name="Brutnell T."/>
            <person name="Kellogg E."/>
        </authorList>
    </citation>
    <scope>NUCLEOTIDE SEQUENCE [LARGE SCALE GENOMIC DNA]</scope>
</reference>
<protein>
    <submittedName>
        <fullName evidence="3">Uncharacterized protein</fullName>
    </submittedName>
</protein>
<feature type="transmembrane region" description="Helical" evidence="2">
    <location>
        <begin position="135"/>
        <end position="156"/>
    </location>
</feature>
<proteinExistence type="predicted"/>
<keyword evidence="2" id="KW-0812">Transmembrane</keyword>
<dbReference type="Proteomes" id="UP000298652">
    <property type="component" value="Chromosome 1"/>
</dbReference>
<gene>
    <name evidence="3" type="ORF">SEVIR_1G193800v2</name>
</gene>
<dbReference type="Gramene" id="TKW39660">
    <property type="protein sequence ID" value="TKW39660"/>
    <property type="gene ID" value="SEVIR_1G193800v2"/>
</dbReference>
<feature type="region of interest" description="Disordered" evidence="1">
    <location>
        <begin position="1"/>
        <end position="30"/>
    </location>
</feature>
<feature type="compositionally biased region" description="Low complexity" evidence="1">
    <location>
        <begin position="1"/>
        <end position="22"/>
    </location>
</feature>
<evidence type="ECO:0000313" key="3">
    <source>
        <dbReference type="EMBL" id="TKW39660.1"/>
    </source>
</evidence>
<dbReference type="AlphaFoldDB" id="A0A4U6WAB0"/>
<sequence>MPRASATRLRRSTAVTASSTARHAQQQAAPSLLKDCSADAVGTTSWGQQAALEFSAYESRSSSSSIARPLEPCSRTSTRQHHPDRSEALRPCLLQLTPPQGSAPSPTYKESRFSAGAQRGKEKGRRWTCTASASARWYFSETVFSFAVLHSFVIYVDRFFLPYRFHS</sequence>